<accession>A0AAQ0BU83</accession>
<keyword evidence="5" id="KW-1185">Reference proteome</keyword>
<dbReference type="RefSeq" id="WP_012734821.1">
    <property type="nucleotide sequence ID" value="NZ_CP021074.1"/>
</dbReference>
<evidence type="ECO:0000313" key="3">
    <source>
        <dbReference type="EMBL" id="USS46783.1"/>
    </source>
</evidence>
<dbReference type="InterPro" id="IPR036291">
    <property type="entry name" value="NAD(P)-bd_dom_sf"/>
</dbReference>
<dbReference type="Gene3D" id="3.40.50.720">
    <property type="entry name" value="NAD(P)-binding Rossmann-like Domain"/>
    <property type="match status" value="1"/>
</dbReference>
<dbReference type="Pfam" id="PF01370">
    <property type="entry name" value="Epimerase"/>
    <property type="match status" value="1"/>
</dbReference>
<dbReference type="PANTHER" id="PTHR43245:SF58">
    <property type="entry name" value="BLL5923 PROTEIN"/>
    <property type="match status" value="1"/>
</dbReference>
<protein>
    <submittedName>
        <fullName evidence="2">NAD-dependent epimerase/dehydratase family protein</fullName>
    </submittedName>
</protein>
<reference evidence="2 4" key="1">
    <citation type="submission" date="2020-12" db="EMBL/GenBank/DDBJ databases">
        <title>FDA dAtabase for Regulatory Grade micrObial Sequences (FDA-ARGOS): Supporting development and validation of Infectious Disease Dx tests.</title>
        <authorList>
            <person name="Minogue T."/>
            <person name="Wolcott M."/>
            <person name="Wasieloski L."/>
            <person name="Aguilar W."/>
            <person name="Moore D."/>
            <person name="Jaissle J."/>
            <person name="Tallon L."/>
            <person name="Sadzewicz L."/>
            <person name="Zhao X."/>
            <person name="Boylan J."/>
            <person name="Ott S."/>
            <person name="Bowen H."/>
            <person name="Vavikolanu K."/>
            <person name="Mehta A."/>
            <person name="Aluvathingal J."/>
            <person name="Nadendla S."/>
            <person name="Yan Y."/>
            <person name="Sichtig H."/>
        </authorList>
    </citation>
    <scope>NUCLEOTIDE SEQUENCE [LARGE SCALE GENOMIC DNA]</scope>
    <source>
        <strain evidence="2 4">FDAARGOS_949</strain>
    </source>
</reference>
<evidence type="ECO:0000259" key="1">
    <source>
        <dbReference type="Pfam" id="PF01370"/>
    </source>
</evidence>
<dbReference type="Proteomes" id="UP000594892">
    <property type="component" value="Chromosome 2"/>
</dbReference>
<evidence type="ECO:0000313" key="4">
    <source>
        <dbReference type="Proteomes" id="UP000594892"/>
    </source>
</evidence>
<dbReference type="EMBL" id="CP099587">
    <property type="protein sequence ID" value="USS46783.1"/>
    <property type="molecule type" value="Genomic_DNA"/>
</dbReference>
<dbReference type="GeneID" id="45697155"/>
<dbReference type="InterPro" id="IPR001509">
    <property type="entry name" value="Epimerase_deHydtase"/>
</dbReference>
<name>A0AAQ0BU83_BURGL</name>
<proteinExistence type="predicted"/>
<dbReference type="PANTHER" id="PTHR43245">
    <property type="entry name" value="BIFUNCTIONAL POLYMYXIN RESISTANCE PROTEIN ARNA"/>
    <property type="match status" value="1"/>
</dbReference>
<evidence type="ECO:0000313" key="2">
    <source>
        <dbReference type="EMBL" id="QPQ94314.1"/>
    </source>
</evidence>
<sequence length="327" mass="34530">MTRIVVTGASGFVGRATTAALAARGVEVVALLRRPDRTIGQASEWLHPAADFAGLGEPARPFPDGVDAVIHAAARVHVMREAASEAAEAAFVATNVAGSLRVARAARERGARRFVFVSSIKAVAERDHGEPLDERTPPAPEDAYGRSKLQAELALREYGASTGMEIVIVRPPLVYGAGVRANFMSMMRAVARGLPLPLGAITARRSLVHVGNLADALALCALDARAAGAAGERCFHVADAGSLTVSELLRAIGRHLGRPARLLPVPVPVLRALGRATGRGAQIDRLTQNLRVSHAALADALDWQPPISTDEGLAATARWYRSTTKHE</sequence>
<dbReference type="AlphaFoldDB" id="A0AAQ0BU83"/>
<evidence type="ECO:0000313" key="5">
    <source>
        <dbReference type="Proteomes" id="UP001056386"/>
    </source>
</evidence>
<dbReference type="SUPFAM" id="SSF51735">
    <property type="entry name" value="NAD(P)-binding Rossmann-fold domains"/>
    <property type="match status" value="1"/>
</dbReference>
<dbReference type="InterPro" id="IPR050177">
    <property type="entry name" value="Lipid_A_modif_metabolic_enz"/>
</dbReference>
<dbReference type="Proteomes" id="UP001056386">
    <property type="component" value="Chromosome 1"/>
</dbReference>
<reference evidence="3" key="2">
    <citation type="submission" date="2022-06" db="EMBL/GenBank/DDBJ databases">
        <title>Draft genome sequence of Burkholderia glumae strain GR20004 isolated from rice panicle showing bacterial panicle blight.</title>
        <authorList>
            <person name="Choi S.Y."/>
            <person name="Lee Y.H."/>
        </authorList>
    </citation>
    <scope>NUCLEOTIDE SEQUENCE</scope>
    <source>
        <strain evidence="3">GR20004</strain>
    </source>
</reference>
<dbReference type="EMBL" id="CP065601">
    <property type="protein sequence ID" value="QPQ94314.1"/>
    <property type="molecule type" value="Genomic_DNA"/>
</dbReference>
<gene>
    <name evidence="2" type="ORF">I6H06_19385</name>
    <name evidence="3" type="ORF">NFI99_17935</name>
</gene>
<organism evidence="2 4">
    <name type="scientific">Burkholderia glumae</name>
    <name type="common">Pseudomonas glumae</name>
    <dbReference type="NCBI Taxonomy" id="337"/>
    <lineage>
        <taxon>Bacteria</taxon>
        <taxon>Pseudomonadati</taxon>
        <taxon>Pseudomonadota</taxon>
        <taxon>Betaproteobacteria</taxon>
        <taxon>Burkholderiales</taxon>
        <taxon>Burkholderiaceae</taxon>
        <taxon>Burkholderia</taxon>
    </lineage>
</organism>
<feature type="domain" description="NAD-dependent epimerase/dehydratase" evidence="1">
    <location>
        <begin position="4"/>
        <end position="231"/>
    </location>
</feature>